<dbReference type="Gene3D" id="3.90.190.10">
    <property type="entry name" value="Protein tyrosine phosphatase superfamily"/>
    <property type="match status" value="2"/>
</dbReference>
<dbReference type="GO" id="GO:0008045">
    <property type="term" value="P:motor neuron axon guidance"/>
    <property type="evidence" value="ECO:0007669"/>
    <property type="project" value="TreeGrafter"/>
</dbReference>
<feature type="compositionally biased region" description="Basic and acidic residues" evidence="6">
    <location>
        <begin position="463"/>
        <end position="472"/>
    </location>
</feature>
<dbReference type="InterPro" id="IPR000387">
    <property type="entry name" value="Tyr_Pase_dom"/>
</dbReference>
<dbReference type="InParanoid" id="A0A067QS65"/>
<dbReference type="eggNOG" id="KOG4228">
    <property type="taxonomic scope" value="Eukaryota"/>
</dbReference>
<feature type="region of interest" description="Disordered" evidence="6">
    <location>
        <begin position="448"/>
        <end position="472"/>
    </location>
</feature>
<evidence type="ECO:0000313" key="9">
    <source>
        <dbReference type="EMBL" id="KDQ96751.1"/>
    </source>
</evidence>
<dbReference type="PROSITE" id="PS00383">
    <property type="entry name" value="TYR_PHOSPHATASE_1"/>
    <property type="match status" value="1"/>
</dbReference>
<dbReference type="SUPFAM" id="SSF52799">
    <property type="entry name" value="(Phosphotyrosine protein) phosphatases II"/>
    <property type="match status" value="2"/>
</dbReference>
<evidence type="ECO:0000313" key="10">
    <source>
        <dbReference type="Proteomes" id="UP000027135"/>
    </source>
</evidence>
<evidence type="ECO:0000256" key="2">
    <source>
        <dbReference type="ARBA" id="ARBA00013064"/>
    </source>
</evidence>
<dbReference type="PANTHER" id="PTHR19134">
    <property type="entry name" value="RECEPTOR-TYPE TYROSINE-PROTEIN PHOSPHATASE"/>
    <property type="match status" value="1"/>
</dbReference>
<evidence type="ECO:0000256" key="4">
    <source>
        <dbReference type="ARBA" id="ARBA00022912"/>
    </source>
</evidence>
<protein>
    <recommendedName>
        <fullName evidence="2">protein-tyrosine-phosphatase</fullName>
        <ecNumber evidence="2">3.1.3.48</ecNumber>
    </recommendedName>
</protein>
<dbReference type="PROSITE" id="PS50056">
    <property type="entry name" value="TYR_PHOSPHATASE_2"/>
    <property type="match status" value="2"/>
</dbReference>
<feature type="domain" description="Tyrosine specific protein phosphatases" evidence="8">
    <location>
        <begin position="622"/>
        <end position="692"/>
    </location>
</feature>
<dbReference type="InterPro" id="IPR029021">
    <property type="entry name" value="Prot-tyrosine_phosphatase-like"/>
</dbReference>
<dbReference type="InterPro" id="IPR016130">
    <property type="entry name" value="Tyr_Pase_AS"/>
</dbReference>
<name>A0A067QS65_ZOONE</name>
<dbReference type="SMART" id="SM00404">
    <property type="entry name" value="PTPc_motif"/>
    <property type="match status" value="2"/>
</dbReference>
<accession>A0A067QS65</accession>
<feature type="domain" description="Tyrosine specific protein phosphatases" evidence="8">
    <location>
        <begin position="322"/>
        <end position="395"/>
    </location>
</feature>
<dbReference type="EC" id="3.1.3.48" evidence="2"/>
<comment type="similarity">
    <text evidence="1">Belongs to the protein-tyrosine phosphatase family.</text>
</comment>
<reference evidence="9 10" key="1">
    <citation type="journal article" date="2014" name="Nat. Commun.">
        <title>Molecular traces of alternative social organization in a termite genome.</title>
        <authorList>
            <person name="Terrapon N."/>
            <person name="Li C."/>
            <person name="Robertson H.M."/>
            <person name="Ji L."/>
            <person name="Meng X."/>
            <person name="Booth W."/>
            <person name="Chen Z."/>
            <person name="Childers C.P."/>
            <person name="Glastad K.M."/>
            <person name="Gokhale K."/>
            <person name="Gowin J."/>
            <person name="Gronenberg W."/>
            <person name="Hermansen R.A."/>
            <person name="Hu H."/>
            <person name="Hunt B.G."/>
            <person name="Huylmans A.K."/>
            <person name="Khalil S.M."/>
            <person name="Mitchell R.D."/>
            <person name="Munoz-Torres M.C."/>
            <person name="Mustard J.A."/>
            <person name="Pan H."/>
            <person name="Reese J.T."/>
            <person name="Scharf M.E."/>
            <person name="Sun F."/>
            <person name="Vogel H."/>
            <person name="Xiao J."/>
            <person name="Yang W."/>
            <person name="Yang Z."/>
            <person name="Yang Z."/>
            <person name="Zhou J."/>
            <person name="Zhu J."/>
            <person name="Brent C.S."/>
            <person name="Elsik C.G."/>
            <person name="Goodisman M.A."/>
            <person name="Liberles D.A."/>
            <person name="Roe R.M."/>
            <person name="Vargo E.L."/>
            <person name="Vilcinskas A."/>
            <person name="Wang J."/>
            <person name="Bornberg-Bauer E."/>
            <person name="Korb J."/>
            <person name="Zhang G."/>
            <person name="Liebig J."/>
        </authorList>
    </citation>
    <scope>NUCLEOTIDE SEQUENCE [LARGE SCALE GENOMIC DNA]</scope>
    <source>
        <tissue evidence="9">Whole organism</tissue>
    </source>
</reference>
<dbReference type="OMA" id="TESWEGN"/>
<keyword evidence="10" id="KW-1185">Reference proteome</keyword>
<feature type="domain" description="Tyrosine-protein phosphatase" evidence="7">
    <location>
        <begin position="147"/>
        <end position="404"/>
    </location>
</feature>
<evidence type="ECO:0000259" key="7">
    <source>
        <dbReference type="PROSITE" id="PS50055"/>
    </source>
</evidence>
<dbReference type="PANTHER" id="PTHR19134:SF562">
    <property type="entry name" value="PROTEIN-TYROSINE-PHOSPHATASE"/>
    <property type="match status" value="1"/>
</dbReference>
<dbReference type="InterPro" id="IPR003595">
    <property type="entry name" value="Tyr_Pase_cat"/>
</dbReference>
<keyword evidence="3" id="KW-0378">Hydrolase</keyword>
<feature type="domain" description="Tyrosine-protein phosphatase" evidence="7">
    <location>
        <begin position="431"/>
        <end position="701"/>
    </location>
</feature>
<evidence type="ECO:0000256" key="5">
    <source>
        <dbReference type="ARBA" id="ARBA00051722"/>
    </source>
</evidence>
<dbReference type="AlphaFoldDB" id="A0A067QS65"/>
<organism evidence="9 10">
    <name type="scientific">Zootermopsis nevadensis</name>
    <name type="common">Dampwood termite</name>
    <dbReference type="NCBI Taxonomy" id="136037"/>
    <lineage>
        <taxon>Eukaryota</taxon>
        <taxon>Metazoa</taxon>
        <taxon>Ecdysozoa</taxon>
        <taxon>Arthropoda</taxon>
        <taxon>Hexapoda</taxon>
        <taxon>Insecta</taxon>
        <taxon>Pterygota</taxon>
        <taxon>Neoptera</taxon>
        <taxon>Polyneoptera</taxon>
        <taxon>Dictyoptera</taxon>
        <taxon>Blattodea</taxon>
        <taxon>Blattoidea</taxon>
        <taxon>Termitoidae</taxon>
        <taxon>Termopsidae</taxon>
        <taxon>Zootermopsis</taxon>
    </lineage>
</organism>
<proteinExistence type="inferred from homology"/>
<comment type="catalytic activity">
    <reaction evidence="5">
        <text>O-phospho-L-tyrosyl-[protein] + H2O = L-tyrosyl-[protein] + phosphate</text>
        <dbReference type="Rhea" id="RHEA:10684"/>
        <dbReference type="Rhea" id="RHEA-COMP:10136"/>
        <dbReference type="Rhea" id="RHEA-COMP:20101"/>
        <dbReference type="ChEBI" id="CHEBI:15377"/>
        <dbReference type="ChEBI" id="CHEBI:43474"/>
        <dbReference type="ChEBI" id="CHEBI:46858"/>
        <dbReference type="ChEBI" id="CHEBI:61978"/>
        <dbReference type="EC" id="3.1.3.48"/>
    </reaction>
</comment>
<feature type="compositionally biased region" description="Low complexity" evidence="6">
    <location>
        <begin position="450"/>
        <end position="461"/>
    </location>
</feature>
<dbReference type="CDD" id="cd00047">
    <property type="entry name" value="PTPc"/>
    <property type="match status" value="2"/>
</dbReference>
<dbReference type="SMART" id="SM00194">
    <property type="entry name" value="PTPc"/>
    <property type="match status" value="2"/>
</dbReference>
<dbReference type="PRINTS" id="PR00700">
    <property type="entry name" value="PRTYPHPHTASE"/>
</dbReference>
<dbReference type="GO" id="GO:0004725">
    <property type="term" value="F:protein tyrosine phosphatase activity"/>
    <property type="evidence" value="ECO:0007669"/>
    <property type="project" value="UniProtKB-EC"/>
</dbReference>
<evidence type="ECO:0000256" key="1">
    <source>
        <dbReference type="ARBA" id="ARBA00009580"/>
    </source>
</evidence>
<dbReference type="Proteomes" id="UP000027135">
    <property type="component" value="Unassembled WGS sequence"/>
</dbReference>
<dbReference type="PROSITE" id="PS50055">
    <property type="entry name" value="TYR_PHOSPHATASE_PTP"/>
    <property type="match status" value="2"/>
</dbReference>
<evidence type="ECO:0000256" key="6">
    <source>
        <dbReference type="SAM" id="MobiDB-lite"/>
    </source>
</evidence>
<keyword evidence="4" id="KW-0904">Protein phosphatase</keyword>
<keyword evidence="9" id="KW-0675">Receptor</keyword>
<dbReference type="EMBL" id="KK853691">
    <property type="protein sequence ID" value="KDQ96751.1"/>
    <property type="molecule type" value="Genomic_DNA"/>
</dbReference>
<dbReference type="InterPro" id="IPR050348">
    <property type="entry name" value="Protein-Tyr_Phosphatase"/>
</dbReference>
<dbReference type="STRING" id="136037.A0A067QS65"/>
<evidence type="ECO:0000259" key="8">
    <source>
        <dbReference type="PROSITE" id="PS50056"/>
    </source>
</evidence>
<sequence>MVFNASGVTYWNQPLTPGVQYQIILVALHWQDDEYKVSCAKLQYNVQTNLEEDGGTGAEWAALLLLLIIPAVVYFIVRKHVRKEGDTLELKTDDVLYGNRSDSTDNVADLDLEVDKLSVGPKLAPSQKFSHRLAIAELEEYVKQGLTSGELQRQHALFPRGQTHPWDYGRLPQNKAKNRYGNLVAYDETRVKLKKLSEDQFSDYINANYIHGYSTPNFYIATQGPKRNTVVDFWRMIWQEHVQVIAILTNVVENGKLKCEQYWPDLGQEVTHGDISVLNASTQIFADFTFRLLNVTCKGKTRKIHHLHFTSWPDHGVPLYPQSVASYLKKLLATPPGLGPIVVHCSAGVGRTGTIILADTCLRMAAAEGYVDALGFLQQLREQRANMVDNLDQYKLVHLVLLECLVAEPSSIMCDGNLGKHVDKLCKSGVLLRQFNRMRDLRWQDQALRSTSAQTSHSTAQKNDSKNRSEKIVPGDGGRIFISRYPYEDANSEYINAVYVDGFRIKDQFVATQFPLTSTVGDFWRLVAEKNISLIVVLNDIDEKIKNVCKFWPTEQQVHMNPVPYLKVTWKVKVEALCWTTHSVSLSNSDASSNTQDKIIHILQLNGWKSGEMLPPSTTMILELWEETERRHSGKGPIVVTCLDGAKACGYFLALAFLVEKIKLEQECDVCHAVRMVRQNREQFVPTLEQFESLYRAAVSYLDSFQTYANFN</sequence>
<dbReference type="InterPro" id="IPR000242">
    <property type="entry name" value="PTP_cat"/>
</dbReference>
<gene>
    <name evidence="9" type="ORF">L798_05921</name>
</gene>
<dbReference type="FunFam" id="3.90.190.10:FF:000102">
    <property type="entry name" value="Receptor-type tyrosine-protein phosphatase"/>
    <property type="match status" value="2"/>
</dbReference>
<dbReference type="Pfam" id="PF00102">
    <property type="entry name" value="Y_phosphatase"/>
    <property type="match status" value="2"/>
</dbReference>
<evidence type="ECO:0000256" key="3">
    <source>
        <dbReference type="ARBA" id="ARBA00022801"/>
    </source>
</evidence>